<keyword evidence="6 11" id="KW-0418">Kinase</keyword>
<evidence type="ECO:0000256" key="4">
    <source>
        <dbReference type="ARBA" id="ARBA00022553"/>
    </source>
</evidence>
<evidence type="ECO:0000256" key="1">
    <source>
        <dbReference type="ARBA" id="ARBA00000085"/>
    </source>
</evidence>
<feature type="transmembrane region" description="Helical" evidence="9">
    <location>
        <begin position="67"/>
        <end position="88"/>
    </location>
</feature>
<dbReference type="Pfam" id="PF00512">
    <property type="entry name" value="HisKA"/>
    <property type="match status" value="1"/>
</dbReference>
<dbReference type="PRINTS" id="PR00344">
    <property type="entry name" value="BCTRLSENSOR"/>
</dbReference>
<evidence type="ECO:0000313" key="12">
    <source>
        <dbReference type="Proteomes" id="UP000623608"/>
    </source>
</evidence>
<dbReference type="GO" id="GO:0004721">
    <property type="term" value="F:phosphoprotein phosphatase activity"/>
    <property type="evidence" value="ECO:0007669"/>
    <property type="project" value="TreeGrafter"/>
</dbReference>
<evidence type="ECO:0000256" key="8">
    <source>
        <dbReference type="ARBA" id="ARBA00039401"/>
    </source>
</evidence>
<comment type="caution">
    <text evidence="11">The sequence shown here is derived from an EMBL/GenBank/DDBJ whole genome shotgun (WGS) entry which is preliminary data.</text>
</comment>
<dbReference type="SMART" id="SM00388">
    <property type="entry name" value="HisKA"/>
    <property type="match status" value="1"/>
</dbReference>
<feature type="transmembrane region" description="Helical" evidence="9">
    <location>
        <begin position="6"/>
        <end position="26"/>
    </location>
</feature>
<dbReference type="InterPro" id="IPR036890">
    <property type="entry name" value="HATPase_C_sf"/>
</dbReference>
<dbReference type="GO" id="GO:0000155">
    <property type="term" value="F:phosphorelay sensor kinase activity"/>
    <property type="evidence" value="ECO:0007669"/>
    <property type="project" value="InterPro"/>
</dbReference>
<dbReference type="InterPro" id="IPR050351">
    <property type="entry name" value="BphY/WalK/GraS-like"/>
</dbReference>
<dbReference type="CDD" id="cd00082">
    <property type="entry name" value="HisKA"/>
    <property type="match status" value="1"/>
</dbReference>
<protein>
    <recommendedName>
        <fullName evidence="8">Sensor-like histidine kinase SenX3</fullName>
        <ecNumber evidence="3">2.7.13.3</ecNumber>
    </recommendedName>
</protein>
<dbReference type="Proteomes" id="UP000623608">
    <property type="component" value="Unassembled WGS sequence"/>
</dbReference>
<feature type="domain" description="Histidine kinase" evidence="10">
    <location>
        <begin position="119"/>
        <end position="340"/>
    </location>
</feature>
<dbReference type="InterPro" id="IPR003661">
    <property type="entry name" value="HisK_dim/P_dom"/>
</dbReference>
<dbReference type="FunFam" id="1.10.287.130:FF:000001">
    <property type="entry name" value="Two-component sensor histidine kinase"/>
    <property type="match status" value="1"/>
</dbReference>
<dbReference type="SMART" id="SM00387">
    <property type="entry name" value="HATPase_c"/>
    <property type="match status" value="1"/>
</dbReference>
<keyword evidence="9" id="KW-1133">Transmembrane helix</keyword>
<dbReference type="InterPro" id="IPR003594">
    <property type="entry name" value="HATPase_dom"/>
</dbReference>
<feature type="transmembrane region" description="Helical" evidence="9">
    <location>
        <begin position="38"/>
        <end position="61"/>
    </location>
</feature>
<evidence type="ECO:0000256" key="6">
    <source>
        <dbReference type="ARBA" id="ARBA00022777"/>
    </source>
</evidence>
<dbReference type="CDD" id="cd00075">
    <property type="entry name" value="HATPase"/>
    <property type="match status" value="1"/>
</dbReference>
<dbReference type="PANTHER" id="PTHR45453">
    <property type="entry name" value="PHOSPHATE REGULON SENSOR PROTEIN PHOR"/>
    <property type="match status" value="1"/>
</dbReference>
<dbReference type="EMBL" id="BOMY01000041">
    <property type="protein sequence ID" value="GIF23564.1"/>
    <property type="molecule type" value="Genomic_DNA"/>
</dbReference>
<accession>A0A919NTB0</accession>
<evidence type="ECO:0000259" key="10">
    <source>
        <dbReference type="PROSITE" id="PS50109"/>
    </source>
</evidence>
<keyword evidence="9" id="KW-0812">Transmembrane</keyword>
<keyword evidence="7" id="KW-0902">Two-component regulatory system</keyword>
<evidence type="ECO:0000256" key="5">
    <source>
        <dbReference type="ARBA" id="ARBA00022679"/>
    </source>
</evidence>
<dbReference type="InterPro" id="IPR036097">
    <property type="entry name" value="HisK_dim/P_sf"/>
</dbReference>
<sequence>MTDLLLIALYALLSGGAVGAAGMLVLRRLAGRSITVHVCVLLVVTVAAVVAGVVTVATAMFLSAHDLQVVLLTVTASAAVSLAVGVTFGRRLAAAAVWSAQARDRERRLEAGRRELVAWVSHDLRTPLAGLRAMAEALEDEVVADRAAVADYHHRIRVETDRMTRLVDDLFELSRINAGALHLALAQVPLGDVVSDAIAATAPLAAHRRIRLVAAESGWPTVLASEPELARVVTNLLVNSVRYTPPDGSVHIEAGHDDENAWLAVTDTCGGIPEDDLPRVFDVAFRGSRARTPAPAPTATAGGGLGLAIVRGLVEAHGGQVRVDNTGNGCRFVVHLPGAPGPLPRHRAGSIA</sequence>
<proteinExistence type="predicted"/>
<dbReference type="EC" id="2.7.13.3" evidence="3"/>
<dbReference type="InterPro" id="IPR005467">
    <property type="entry name" value="His_kinase_dom"/>
</dbReference>
<gene>
    <name evidence="11" type="ORF">Ate02nite_62940</name>
</gene>
<dbReference type="PANTHER" id="PTHR45453:SF1">
    <property type="entry name" value="PHOSPHATE REGULON SENSOR PROTEIN PHOR"/>
    <property type="match status" value="1"/>
</dbReference>
<dbReference type="GO" id="GO:0016036">
    <property type="term" value="P:cellular response to phosphate starvation"/>
    <property type="evidence" value="ECO:0007669"/>
    <property type="project" value="TreeGrafter"/>
</dbReference>
<evidence type="ECO:0000256" key="2">
    <source>
        <dbReference type="ARBA" id="ARBA00004236"/>
    </source>
</evidence>
<comment type="catalytic activity">
    <reaction evidence="1">
        <text>ATP + protein L-histidine = ADP + protein N-phospho-L-histidine.</text>
        <dbReference type="EC" id="2.7.13.3"/>
    </reaction>
</comment>
<organism evidence="11 12">
    <name type="scientific">Paractinoplanes tereljensis</name>
    <dbReference type="NCBI Taxonomy" id="571912"/>
    <lineage>
        <taxon>Bacteria</taxon>
        <taxon>Bacillati</taxon>
        <taxon>Actinomycetota</taxon>
        <taxon>Actinomycetes</taxon>
        <taxon>Micromonosporales</taxon>
        <taxon>Micromonosporaceae</taxon>
        <taxon>Paractinoplanes</taxon>
    </lineage>
</organism>
<dbReference type="RefSeq" id="WP_203811451.1">
    <property type="nucleotide sequence ID" value="NZ_BOMY01000041.1"/>
</dbReference>
<evidence type="ECO:0000256" key="3">
    <source>
        <dbReference type="ARBA" id="ARBA00012438"/>
    </source>
</evidence>
<dbReference type="PROSITE" id="PS50109">
    <property type="entry name" value="HIS_KIN"/>
    <property type="match status" value="1"/>
</dbReference>
<evidence type="ECO:0000256" key="9">
    <source>
        <dbReference type="SAM" id="Phobius"/>
    </source>
</evidence>
<reference evidence="11" key="1">
    <citation type="submission" date="2021-01" db="EMBL/GenBank/DDBJ databases">
        <title>Whole genome shotgun sequence of Actinoplanes tereljensis NBRC 105297.</title>
        <authorList>
            <person name="Komaki H."/>
            <person name="Tamura T."/>
        </authorList>
    </citation>
    <scope>NUCLEOTIDE SEQUENCE</scope>
    <source>
        <strain evidence="11">NBRC 105297</strain>
    </source>
</reference>
<keyword evidence="4" id="KW-0597">Phosphoprotein</keyword>
<dbReference type="Gene3D" id="1.10.287.130">
    <property type="match status" value="1"/>
</dbReference>
<keyword evidence="5" id="KW-0808">Transferase</keyword>
<dbReference type="AlphaFoldDB" id="A0A919NTB0"/>
<dbReference type="SUPFAM" id="SSF55874">
    <property type="entry name" value="ATPase domain of HSP90 chaperone/DNA topoisomerase II/histidine kinase"/>
    <property type="match status" value="1"/>
</dbReference>
<dbReference type="Gene3D" id="3.30.565.10">
    <property type="entry name" value="Histidine kinase-like ATPase, C-terminal domain"/>
    <property type="match status" value="1"/>
</dbReference>
<dbReference type="InterPro" id="IPR004358">
    <property type="entry name" value="Sig_transdc_His_kin-like_C"/>
</dbReference>
<dbReference type="GO" id="GO:0005886">
    <property type="term" value="C:plasma membrane"/>
    <property type="evidence" value="ECO:0007669"/>
    <property type="project" value="UniProtKB-SubCell"/>
</dbReference>
<evidence type="ECO:0000256" key="7">
    <source>
        <dbReference type="ARBA" id="ARBA00023012"/>
    </source>
</evidence>
<dbReference type="SUPFAM" id="SSF47384">
    <property type="entry name" value="Homodimeric domain of signal transducing histidine kinase"/>
    <property type="match status" value="1"/>
</dbReference>
<name>A0A919NTB0_9ACTN</name>
<dbReference type="Pfam" id="PF02518">
    <property type="entry name" value="HATPase_c"/>
    <property type="match status" value="1"/>
</dbReference>
<keyword evidence="9" id="KW-0472">Membrane</keyword>
<comment type="subcellular location">
    <subcellularLocation>
        <location evidence="2">Cell membrane</location>
    </subcellularLocation>
</comment>
<keyword evidence="12" id="KW-1185">Reference proteome</keyword>
<evidence type="ECO:0000313" key="11">
    <source>
        <dbReference type="EMBL" id="GIF23564.1"/>
    </source>
</evidence>